<gene>
    <name evidence="1" type="ORF">TorRG33x02_231820</name>
</gene>
<evidence type="ECO:0008006" key="3">
    <source>
        <dbReference type="Google" id="ProtNLM"/>
    </source>
</evidence>
<dbReference type="InParanoid" id="A0A2P5E698"/>
<sequence>MARQRKNLLSYVKDDDGQWLEGREAISDALTRKFRMLFISQNSECPPDLDGLHLLQVDLGSWETLLTKPIREEIFDVLSSMNPLRAPGLDGIPGLFFKMYWPIVGNDVVLMV</sequence>
<evidence type="ECO:0000313" key="1">
    <source>
        <dbReference type="EMBL" id="PON81064.1"/>
    </source>
</evidence>
<accession>A0A2P5E698</accession>
<dbReference type="OrthoDB" id="1194564at2759"/>
<organism evidence="1 2">
    <name type="scientific">Trema orientale</name>
    <name type="common">Charcoal tree</name>
    <name type="synonym">Celtis orientalis</name>
    <dbReference type="NCBI Taxonomy" id="63057"/>
    <lineage>
        <taxon>Eukaryota</taxon>
        <taxon>Viridiplantae</taxon>
        <taxon>Streptophyta</taxon>
        <taxon>Embryophyta</taxon>
        <taxon>Tracheophyta</taxon>
        <taxon>Spermatophyta</taxon>
        <taxon>Magnoliopsida</taxon>
        <taxon>eudicotyledons</taxon>
        <taxon>Gunneridae</taxon>
        <taxon>Pentapetalae</taxon>
        <taxon>rosids</taxon>
        <taxon>fabids</taxon>
        <taxon>Rosales</taxon>
        <taxon>Cannabaceae</taxon>
        <taxon>Trema</taxon>
    </lineage>
</organism>
<dbReference type="Proteomes" id="UP000237000">
    <property type="component" value="Unassembled WGS sequence"/>
</dbReference>
<protein>
    <recommendedName>
        <fullName evidence="3">Endonuclease/exonuclease/phosphatase</fullName>
    </recommendedName>
</protein>
<name>A0A2P5E698_TREOI</name>
<keyword evidence="2" id="KW-1185">Reference proteome</keyword>
<reference evidence="2" key="1">
    <citation type="submission" date="2016-06" db="EMBL/GenBank/DDBJ databases">
        <title>Parallel loss of symbiosis genes in relatives of nitrogen-fixing non-legume Parasponia.</title>
        <authorList>
            <person name="Van Velzen R."/>
            <person name="Holmer R."/>
            <person name="Bu F."/>
            <person name="Rutten L."/>
            <person name="Van Zeijl A."/>
            <person name="Liu W."/>
            <person name="Santuari L."/>
            <person name="Cao Q."/>
            <person name="Sharma T."/>
            <person name="Shen D."/>
            <person name="Roswanjaya Y."/>
            <person name="Wardhani T."/>
            <person name="Kalhor M.S."/>
            <person name="Jansen J."/>
            <person name="Van den Hoogen J."/>
            <person name="Gungor B."/>
            <person name="Hartog M."/>
            <person name="Hontelez J."/>
            <person name="Verver J."/>
            <person name="Yang W.-C."/>
            <person name="Schijlen E."/>
            <person name="Repin R."/>
            <person name="Schilthuizen M."/>
            <person name="Schranz E."/>
            <person name="Heidstra R."/>
            <person name="Miyata K."/>
            <person name="Fedorova E."/>
            <person name="Kohlen W."/>
            <person name="Bisseling T."/>
            <person name="Smit S."/>
            <person name="Geurts R."/>
        </authorList>
    </citation>
    <scope>NUCLEOTIDE SEQUENCE [LARGE SCALE GENOMIC DNA]</scope>
    <source>
        <strain evidence="2">cv. RG33-2</strain>
    </source>
</reference>
<dbReference type="AlphaFoldDB" id="A0A2P5E698"/>
<dbReference type="EMBL" id="JXTC01000226">
    <property type="protein sequence ID" value="PON81064.1"/>
    <property type="molecule type" value="Genomic_DNA"/>
</dbReference>
<comment type="caution">
    <text evidence="1">The sequence shown here is derived from an EMBL/GenBank/DDBJ whole genome shotgun (WGS) entry which is preliminary data.</text>
</comment>
<evidence type="ECO:0000313" key="2">
    <source>
        <dbReference type="Proteomes" id="UP000237000"/>
    </source>
</evidence>
<proteinExistence type="predicted"/>
<dbReference type="STRING" id="63057.A0A2P5E698"/>